<dbReference type="eggNOG" id="KOG4562">
    <property type="taxonomic scope" value="Eukaryota"/>
</dbReference>
<dbReference type="Proteomes" id="UP000010552">
    <property type="component" value="Unassembled WGS sequence"/>
</dbReference>
<feature type="region of interest" description="Disordered" evidence="1">
    <location>
        <begin position="134"/>
        <end position="185"/>
    </location>
</feature>
<dbReference type="FunFam" id="1.10.10.1200:FF:000007">
    <property type="entry name" value="Melanoma-associated antigen C2"/>
    <property type="match status" value="1"/>
</dbReference>
<dbReference type="STRING" id="9402.L5L644"/>
<dbReference type="InParanoid" id="L5L644"/>
<dbReference type="InterPro" id="IPR021072">
    <property type="entry name" value="MAGE_N"/>
</dbReference>
<dbReference type="Gene3D" id="1.10.10.1210">
    <property type="entry name" value="MAGE homology domain, winged helix WH2 motif"/>
    <property type="match status" value="1"/>
</dbReference>
<name>L5L644_PTEAL</name>
<dbReference type="SMART" id="SM01392">
    <property type="entry name" value="MAGE_N"/>
    <property type="match status" value="1"/>
</dbReference>
<feature type="region of interest" description="Disordered" evidence="1">
    <location>
        <begin position="35"/>
        <end position="110"/>
    </location>
</feature>
<sequence>MEHMMNRRNCQMLPVTDIINHVMRQFGVQPVEQLGSEAKEQESQRGKGFGLRGAASSPQKEESQPLPESREVRSVLSTAASGEQKEDSKTLPGTKKIPHWKQEQHCAHSETQGLEAAQVSQALEEISLSSHRPVPGNLEALATGTPCSPQSPQKAISSCKLDKSNDSQEREASSASSKYRPDTENLPLGTLDEKVTLLVQFLLHKYQMNEPITKADMIDVVIKEYRSDFPEIFKRASEHMELVFGIDVEEVDTSSHSYVLVNKLGLTYDPRLSGDGTMPKTSLLIIVLGVIFMKGNCATEEEIWEVLNMMGLYSGRNHFIFGEPRKFITKDLVQEKYLEYQQVPNSHPPRYEFLWGPRAHAETSKMKLLEFLTKIHQSDPKWFSSQYQEALRDEAERAQARTTARASTTAKARASSSAKSGSYPHP</sequence>
<dbReference type="Gene3D" id="1.10.10.1200">
    <property type="entry name" value="MAGE homology domain, winged helix WH1 motif"/>
    <property type="match status" value="1"/>
</dbReference>
<feature type="compositionally biased region" description="Low complexity" evidence="1">
    <location>
        <begin position="400"/>
        <end position="420"/>
    </location>
</feature>
<dbReference type="AlphaFoldDB" id="L5L644"/>
<evidence type="ECO:0000313" key="4">
    <source>
        <dbReference type="Proteomes" id="UP000010552"/>
    </source>
</evidence>
<dbReference type="FunCoup" id="L5L644">
    <property type="interactions" value="26"/>
</dbReference>
<dbReference type="InterPro" id="IPR037445">
    <property type="entry name" value="MAGE"/>
</dbReference>
<organism evidence="3 4">
    <name type="scientific">Pteropus alecto</name>
    <name type="common">Black flying fox</name>
    <dbReference type="NCBI Taxonomy" id="9402"/>
    <lineage>
        <taxon>Eukaryota</taxon>
        <taxon>Metazoa</taxon>
        <taxon>Chordata</taxon>
        <taxon>Craniata</taxon>
        <taxon>Vertebrata</taxon>
        <taxon>Euteleostomi</taxon>
        <taxon>Mammalia</taxon>
        <taxon>Eutheria</taxon>
        <taxon>Laurasiatheria</taxon>
        <taxon>Chiroptera</taxon>
        <taxon>Yinpterochiroptera</taxon>
        <taxon>Pteropodoidea</taxon>
        <taxon>Pteropodidae</taxon>
        <taxon>Pteropodinae</taxon>
        <taxon>Pteropus</taxon>
    </lineage>
</organism>
<dbReference type="Pfam" id="PF01454">
    <property type="entry name" value="MAGE"/>
    <property type="match status" value="1"/>
</dbReference>
<gene>
    <name evidence="3" type="ORF">PAL_GLEAN10000455</name>
</gene>
<evidence type="ECO:0000313" key="3">
    <source>
        <dbReference type="EMBL" id="ELK18880.1"/>
    </source>
</evidence>
<feature type="compositionally biased region" description="Basic and acidic residues" evidence="1">
    <location>
        <begin position="160"/>
        <end position="172"/>
    </location>
</feature>
<keyword evidence="4" id="KW-1185">Reference proteome</keyword>
<dbReference type="InterPro" id="IPR041898">
    <property type="entry name" value="MAGE_WH1"/>
</dbReference>
<dbReference type="InterPro" id="IPR041899">
    <property type="entry name" value="MAGE_WH2"/>
</dbReference>
<dbReference type="GO" id="GO:0005634">
    <property type="term" value="C:nucleus"/>
    <property type="evidence" value="ECO:0007669"/>
    <property type="project" value="TreeGrafter"/>
</dbReference>
<feature type="compositionally biased region" description="Basic and acidic residues" evidence="1">
    <location>
        <begin position="59"/>
        <end position="73"/>
    </location>
</feature>
<feature type="domain" description="MAGE" evidence="2">
    <location>
        <begin position="191"/>
        <end position="390"/>
    </location>
</feature>
<feature type="region of interest" description="Disordered" evidence="1">
    <location>
        <begin position="394"/>
        <end position="426"/>
    </location>
</feature>
<dbReference type="GO" id="GO:0000122">
    <property type="term" value="P:negative regulation of transcription by RNA polymerase II"/>
    <property type="evidence" value="ECO:0007669"/>
    <property type="project" value="TreeGrafter"/>
</dbReference>
<evidence type="ECO:0000256" key="1">
    <source>
        <dbReference type="SAM" id="MobiDB-lite"/>
    </source>
</evidence>
<dbReference type="PANTHER" id="PTHR11736">
    <property type="entry name" value="MELANOMA-ASSOCIATED ANTIGEN MAGE ANTIGEN"/>
    <property type="match status" value="1"/>
</dbReference>
<dbReference type="EMBL" id="KB030278">
    <property type="protein sequence ID" value="ELK18880.1"/>
    <property type="molecule type" value="Genomic_DNA"/>
</dbReference>
<dbReference type="FunFam" id="1.10.10.1210:FF:000001">
    <property type="entry name" value="melanoma-associated antigen D1"/>
    <property type="match status" value="1"/>
</dbReference>
<dbReference type="SMART" id="SM01373">
    <property type="entry name" value="MAGE"/>
    <property type="match status" value="1"/>
</dbReference>
<reference evidence="4" key="1">
    <citation type="journal article" date="2013" name="Science">
        <title>Comparative analysis of bat genomes provides insight into the evolution of flight and immunity.</title>
        <authorList>
            <person name="Zhang G."/>
            <person name="Cowled C."/>
            <person name="Shi Z."/>
            <person name="Huang Z."/>
            <person name="Bishop-Lilly K.A."/>
            <person name="Fang X."/>
            <person name="Wynne J.W."/>
            <person name="Xiong Z."/>
            <person name="Baker M.L."/>
            <person name="Zhao W."/>
            <person name="Tachedjian M."/>
            <person name="Zhu Y."/>
            <person name="Zhou P."/>
            <person name="Jiang X."/>
            <person name="Ng J."/>
            <person name="Yang L."/>
            <person name="Wu L."/>
            <person name="Xiao J."/>
            <person name="Feng Y."/>
            <person name="Chen Y."/>
            <person name="Sun X."/>
            <person name="Zhang Y."/>
            <person name="Marsh G.A."/>
            <person name="Crameri G."/>
            <person name="Broder C.C."/>
            <person name="Frey K.G."/>
            <person name="Wang L.F."/>
            <person name="Wang J."/>
        </authorList>
    </citation>
    <scope>NUCLEOTIDE SEQUENCE [LARGE SCALE GENOMIC DNA]</scope>
</reference>
<dbReference type="PROSITE" id="PS50838">
    <property type="entry name" value="MAGE"/>
    <property type="match status" value="1"/>
</dbReference>
<dbReference type="PANTHER" id="PTHR11736:SF24">
    <property type="entry name" value="MAGE DOMAIN-CONTAINING PROTEIN"/>
    <property type="match status" value="1"/>
</dbReference>
<accession>L5L644</accession>
<dbReference type="InterPro" id="IPR002190">
    <property type="entry name" value="MHD_dom"/>
</dbReference>
<evidence type="ECO:0000259" key="2">
    <source>
        <dbReference type="PROSITE" id="PS50838"/>
    </source>
</evidence>
<protein>
    <submittedName>
        <fullName evidence="3">Melanoma-associated antigen B16</fullName>
    </submittedName>
</protein>
<proteinExistence type="predicted"/>
<feature type="compositionally biased region" description="Polar residues" evidence="1">
    <location>
        <begin position="145"/>
        <end position="156"/>
    </location>
</feature>
<dbReference type="Pfam" id="PF12440">
    <property type="entry name" value="MAGE_N"/>
    <property type="match status" value="1"/>
</dbReference>